<name>A0A6J4LYT7_9HYPH</name>
<feature type="non-terminal residue" evidence="1">
    <location>
        <position position="39"/>
    </location>
</feature>
<feature type="non-terminal residue" evidence="1">
    <location>
        <position position="1"/>
    </location>
</feature>
<protein>
    <submittedName>
        <fullName evidence="1">Uncharacterized protein</fullName>
    </submittedName>
</protein>
<dbReference type="EMBL" id="CADCUC010000425">
    <property type="protein sequence ID" value="CAA9345476.1"/>
    <property type="molecule type" value="Genomic_DNA"/>
</dbReference>
<proteinExistence type="predicted"/>
<dbReference type="AlphaFoldDB" id="A0A6J4LYT7"/>
<sequence>GFQGAARCVKLRVAALEPACHGDISNGFAPAPTGGSEGM</sequence>
<accession>A0A6J4LYT7</accession>
<organism evidence="1">
    <name type="scientific">uncultured Microvirga sp</name>
    <dbReference type="NCBI Taxonomy" id="412392"/>
    <lineage>
        <taxon>Bacteria</taxon>
        <taxon>Pseudomonadati</taxon>
        <taxon>Pseudomonadota</taxon>
        <taxon>Alphaproteobacteria</taxon>
        <taxon>Hyphomicrobiales</taxon>
        <taxon>Methylobacteriaceae</taxon>
        <taxon>Microvirga</taxon>
        <taxon>environmental samples</taxon>
    </lineage>
</organism>
<gene>
    <name evidence="1" type="ORF">AVDCRST_MAG90-2157</name>
</gene>
<reference evidence="1" key="1">
    <citation type="submission" date="2020-02" db="EMBL/GenBank/DDBJ databases">
        <authorList>
            <person name="Meier V. D."/>
        </authorList>
    </citation>
    <scope>NUCLEOTIDE SEQUENCE</scope>
    <source>
        <strain evidence="1">AVDCRST_MAG90</strain>
    </source>
</reference>
<evidence type="ECO:0000313" key="1">
    <source>
        <dbReference type="EMBL" id="CAA9345476.1"/>
    </source>
</evidence>